<evidence type="ECO:0000313" key="2">
    <source>
        <dbReference type="Proteomes" id="UP001498398"/>
    </source>
</evidence>
<dbReference type="Proteomes" id="UP001498398">
    <property type="component" value="Unassembled WGS sequence"/>
</dbReference>
<gene>
    <name evidence="1" type="ORF">VKT23_013675</name>
</gene>
<comment type="caution">
    <text evidence="1">The sequence shown here is derived from an EMBL/GenBank/DDBJ whole genome shotgun (WGS) entry which is preliminary data.</text>
</comment>
<accession>A0ABR1J2R5</accession>
<evidence type="ECO:0000313" key="1">
    <source>
        <dbReference type="EMBL" id="KAK7448411.1"/>
    </source>
</evidence>
<protein>
    <submittedName>
        <fullName evidence="1">Uncharacterized protein</fullName>
    </submittedName>
</protein>
<sequence length="109" mass="12705">MRALYRKDMEKLVEKEPDTFYDRIEIASATLHLINELQSDIRKLPWSARLEVERRKYELYQETLKNQPPATWAPANWASVAPTWSPASNDEGLLSRDKVGALIRDDGYR</sequence>
<reference evidence="1 2" key="1">
    <citation type="submission" date="2024-01" db="EMBL/GenBank/DDBJ databases">
        <title>A draft genome for the cacao thread blight pathogen Marasmiellus scandens.</title>
        <authorList>
            <person name="Baruah I.K."/>
            <person name="Leung J."/>
            <person name="Bukari Y."/>
            <person name="Amoako-Attah I."/>
            <person name="Meinhardt L.W."/>
            <person name="Bailey B.A."/>
            <person name="Cohen S.P."/>
        </authorList>
    </citation>
    <scope>NUCLEOTIDE SEQUENCE [LARGE SCALE GENOMIC DNA]</scope>
    <source>
        <strain evidence="1 2">GH-19</strain>
    </source>
</reference>
<dbReference type="EMBL" id="JBANRG010000038">
    <property type="protein sequence ID" value="KAK7448411.1"/>
    <property type="molecule type" value="Genomic_DNA"/>
</dbReference>
<name>A0ABR1J2R5_9AGAR</name>
<organism evidence="1 2">
    <name type="scientific">Marasmiellus scandens</name>
    <dbReference type="NCBI Taxonomy" id="2682957"/>
    <lineage>
        <taxon>Eukaryota</taxon>
        <taxon>Fungi</taxon>
        <taxon>Dikarya</taxon>
        <taxon>Basidiomycota</taxon>
        <taxon>Agaricomycotina</taxon>
        <taxon>Agaricomycetes</taxon>
        <taxon>Agaricomycetidae</taxon>
        <taxon>Agaricales</taxon>
        <taxon>Marasmiineae</taxon>
        <taxon>Omphalotaceae</taxon>
        <taxon>Marasmiellus</taxon>
    </lineage>
</organism>
<keyword evidence="2" id="KW-1185">Reference proteome</keyword>
<proteinExistence type="predicted"/>